<name>A0ABU7Y094_9FLAO</name>
<dbReference type="RefSeq" id="WP_303308357.1">
    <property type="nucleotide sequence ID" value="NZ_JAODOP010000004.1"/>
</dbReference>
<feature type="compositionally biased region" description="Low complexity" evidence="1">
    <location>
        <begin position="1"/>
        <end position="21"/>
    </location>
</feature>
<comment type="caution">
    <text evidence="2">The sequence shown here is derived from an EMBL/GenBank/DDBJ whole genome shotgun (WGS) entry which is preliminary data.</text>
</comment>
<organism evidence="2 3">
    <name type="scientific">Flavivirga spongiicola</name>
    <dbReference type="NCBI Taxonomy" id="421621"/>
    <lineage>
        <taxon>Bacteria</taxon>
        <taxon>Pseudomonadati</taxon>
        <taxon>Bacteroidota</taxon>
        <taxon>Flavobacteriia</taxon>
        <taxon>Flavobacteriales</taxon>
        <taxon>Flavobacteriaceae</taxon>
        <taxon>Flavivirga</taxon>
    </lineage>
</organism>
<evidence type="ECO:0000313" key="2">
    <source>
        <dbReference type="EMBL" id="MEF3836081.1"/>
    </source>
</evidence>
<reference evidence="2 3" key="1">
    <citation type="submission" date="2022-09" db="EMBL/GenBank/DDBJ databases">
        <title>Genome sequencing of Flavivirga sp. MEBiC05379.</title>
        <authorList>
            <person name="Oh H.-M."/>
            <person name="Kwon K.K."/>
            <person name="Park M.J."/>
            <person name="Yang S.-H."/>
        </authorList>
    </citation>
    <scope>NUCLEOTIDE SEQUENCE [LARGE SCALE GENOMIC DNA]</scope>
    <source>
        <strain evidence="2 3">MEBiC05379</strain>
    </source>
</reference>
<protein>
    <submittedName>
        <fullName evidence="2">Uncharacterized protein</fullName>
    </submittedName>
</protein>
<keyword evidence="3" id="KW-1185">Reference proteome</keyword>
<gene>
    <name evidence="2" type="ORF">N1F79_23360</name>
</gene>
<feature type="region of interest" description="Disordered" evidence="1">
    <location>
        <begin position="1"/>
        <end position="44"/>
    </location>
</feature>
<evidence type="ECO:0000313" key="3">
    <source>
        <dbReference type="Proteomes" id="UP001337305"/>
    </source>
</evidence>
<proteinExistence type="predicted"/>
<dbReference type="EMBL" id="JAODOP010000004">
    <property type="protein sequence ID" value="MEF3836081.1"/>
    <property type="molecule type" value="Genomic_DNA"/>
</dbReference>
<accession>A0ABU7Y094</accession>
<dbReference type="Proteomes" id="UP001337305">
    <property type="component" value="Unassembled WGS sequence"/>
</dbReference>
<evidence type="ECO:0000256" key="1">
    <source>
        <dbReference type="SAM" id="MobiDB-lite"/>
    </source>
</evidence>
<sequence length="44" mass="4670">MAKQDNNNNGGNNKPIPRNNPSVKPKGDDFSGSGTGTRPKTDKD</sequence>